<proteinExistence type="predicted"/>
<accession>G0M8H3</accession>
<dbReference type="Proteomes" id="UP000008068">
    <property type="component" value="Unassembled WGS sequence"/>
</dbReference>
<gene>
    <name evidence="1" type="ORF">CAEBREN_06696</name>
</gene>
<dbReference type="AlphaFoldDB" id="G0M8H3"/>
<protein>
    <recommendedName>
        <fullName evidence="3">F-box domain-containing protein</fullName>
    </recommendedName>
</protein>
<dbReference type="EMBL" id="GL379786">
    <property type="protein sequence ID" value="EGT30143.1"/>
    <property type="molecule type" value="Genomic_DNA"/>
</dbReference>
<evidence type="ECO:0000313" key="1">
    <source>
        <dbReference type="EMBL" id="EGT30143.1"/>
    </source>
</evidence>
<dbReference type="HOGENOM" id="CLU_1195759_0_0_1"/>
<name>G0M8H3_CAEBE</name>
<evidence type="ECO:0000313" key="2">
    <source>
        <dbReference type="Proteomes" id="UP000008068"/>
    </source>
</evidence>
<dbReference type="InParanoid" id="G0M8H3"/>
<reference evidence="2" key="1">
    <citation type="submission" date="2011-07" db="EMBL/GenBank/DDBJ databases">
        <authorList>
            <consortium name="Caenorhabditis brenneri Sequencing and Analysis Consortium"/>
            <person name="Wilson R.K."/>
        </authorList>
    </citation>
    <scope>NUCLEOTIDE SEQUENCE [LARGE SCALE GENOMIC DNA]</scope>
    <source>
        <strain evidence="2">PB2801</strain>
    </source>
</reference>
<sequence>MAPRKSKKTVTAVQPVRKSARLQKNLESDVAAEQDTAIVEATEIKHFNLEDLPPELVYKIIEGTSIFGLFNLSITSHLLRHAVGQSGLADISIDVYNEESRLRSESSSKSVIVFEGDPYDEVENDKNSTMIGNTRILVEEDQYYDHAITRIKSTNQFKALADFLAYLKPQVKSMSVSVMIHDFRNESFNRCFQLDIFDLFDKIEVTRANGIFQERNYERLKRRVGDKFQEPE</sequence>
<organism evidence="2">
    <name type="scientific">Caenorhabditis brenneri</name>
    <name type="common">Nematode worm</name>
    <dbReference type="NCBI Taxonomy" id="135651"/>
    <lineage>
        <taxon>Eukaryota</taxon>
        <taxon>Metazoa</taxon>
        <taxon>Ecdysozoa</taxon>
        <taxon>Nematoda</taxon>
        <taxon>Chromadorea</taxon>
        <taxon>Rhabditida</taxon>
        <taxon>Rhabditina</taxon>
        <taxon>Rhabditomorpha</taxon>
        <taxon>Rhabditoidea</taxon>
        <taxon>Rhabditidae</taxon>
        <taxon>Peloderinae</taxon>
        <taxon>Caenorhabditis</taxon>
    </lineage>
</organism>
<evidence type="ECO:0008006" key="3">
    <source>
        <dbReference type="Google" id="ProtNLM"/>
    </source>
</evidence>
<keyword evidence="2" id="KW-1185">Reference proteome</keyword>